<keyword evidence="16" id="KW-1185">Reference proteome</keyword>
<keyword evidence="2" id="KW-0813">Transport</keyword>
<evidence type="ECO:0000256" key="10">
    <source>
        <dbReference type="ARBA" id="ARBA00023136"/>
    </source>
</evidence>
<dbReference type="GO" id="GO:0005251">
    <property type="term" value="F:delayed rectifier potassium channel activity"/>
    <property type="evidence" value="ECO:0007669"/>
    <property type="project" value="TreeGrafter"/>
</dbReference>
<dbReference type="OMA" id="ALMDHEM"/>
<keyword evidence="5" id="KW-0631">Potassium channel</keyword>
<accession>A0A158PES8</accession>
<evidence type="ECO:0000256" key="9">
    <source>
        <dbReference type="ARBA" id="ARBA00023065"/>
    </source>
</evidence>
<protein>
    <submittedName>
        <fullName evidence="17">BTB_2 domain-containing protein</fullName>
    </submittedName>
</protein>
<evidence type="ECO:0000256" key="8">
    <source>
        <dbReference type="ARBA" id="ARBA00022989"/>
    </source>
</evidence>
<evidence type="ECO:0000259" key="14">
    <source>
        <dbReference type="Pfam" id="PF02214"/>
    </source>
</evidence>
<keyword evidence="8 12" id="KW-1133">Transmembrane helix</keyword>
<reference evidence="17" key="1">
    <citation type="submission" date="2016-04" db="UniProtKB">
        <authorList>
            <consortium name="WormBaseParasite"/>
        </authorList>
    </citation>
    <scope>IDENTIFICATION</scope>
</reference>
<dbReference type="SUPFAM" id="SSF81324">
    <property type="entry name" value="Voltage-gated potassium channels"/>
    <property type="match status" value="1"/>
</dbReference>
<evidence type="ECO:0000259" key="13">
    <source>
        <dbReference type="Pfam" id="PF00520"/>
    </source>
</evidence>
<organism evidence="17">
    <name type="scientific">Angiostrongylus costaricensis</name>
    <name type="common">Nematode worm</name>
    <dbReference type="NCBI Taxonomy" id="334426"/>
    <lineage>
        <taxon>Eukaryota</taxon>
        <taxon>Metazoa</taxon>
        <taxon>Ecdysozoa</taxon>
        <taxon>Nematoda</taxon>
        <taxon>Chromadorea</taxon>
        <taxon>Rhabditida</taxon>
        <taxon>Rhabditina</taxon>
        <taxon>Rhabditomorpha</taxon>
        <taxon>Strongyloidea</taxon>
        <taxon>Metastrongylidae</taxon>
        <taxon>Angiostrongylus</taxon>
    </lineage>
</organism>
<name>A0A158PES8_ANGCS</name>
<dbReference type="Gene3D" id="3.30.710.10">
    <property type="entry name" value="Potassium Channel Kv1.1, Chain A"/>
    <property type="match status" value="1"/>
</dbReference>
<comment type="subcellular location">
    <subcellularLocation>
        <location evidence="1">Membrane</location>
        <topology evidence="1">Multi-pass membrane protein</topology>
    </subcellularLocation>
</comment>
<evidence type="ECO:0000256" key="2">
    <source>
        <dbReference type="ARBA" id="ARBA00022448"/>
    </source>
</evidence>
<dbReference type="EMBL" id="UYYA01000471">
    <property type="protein sequence ID" value="VDM53971.1"/>
    <property type="molecule type" value="Genomic_DNA"/>
</dbReference>
<gene>
    <name evidence="15" type="ORF">ACOC_LOCUS2386</name>
</gene>
<feature type="transmembrane region" description="Helical" evidence="12">
    <location>
        <begin position="153"/>
        <end position="175"/>
    </location>
</feature>
<evidence type="ECO:0000256" key="11">
    <source>
        <dbReference type="ARBA" id="ARBA00023303"/>
    </source>
</evidence>
<dbReference type="Pfam" id="PF02214">
    <property type="entry name" value="BTB_2"/>
    <property type="match status" value="1"/>
</dbReference>
<feature type="domain" description="Ion transport" evidence="13">
    <location>
        <begin position="146"/>
        <end position="207"/>
    </location>
</feature>
<dbReference type="AlphaFoldDB" id="A0A158PES8"/>
<feature type="transmembrane region" description="Helical" evidence="12">
    <location>
        <begin position="182"/>
        <end position="200"/>
    </location>
</feature>
<evidence type="ECO:0000256" key="1">
    <source>
        <dbReference type="ARBA" id="ARBA00004141"/>
    </source>
</evidence>
<evidence type="ECO:0000256" key="5">
    <source>
        <dbReference type="ARBA" id="ARBA00022826"/>
    </source>
</evidence>
<dbReference type="PANTHER" id="PTHR11537">
    <property type="entry name" value="VOLTAGE-GATED POTASSIUM CHANNEL"/>
    <property type="match status" value="1"/>
</dbReference>
<dbReference type="InterPro" id="IPR028325">
    <property type="entry name" value="VG_K_chnl"/>
</dbReference>
<evidence type="ECO:0000256" key="6">
    <source>
        <dbReference type="ARBA" id="ARBA00022882"/>
    </source>
</evidence>
<dbReference type="InterPro" id="IPR003974">
    <property type="entry name" value="K_chnl_volt-dep_Kv3"/>
</dbReference>
<feature type="domain" description="Potassium channel tetramerisation-type BTB" evidence="14">
    <location>
        <begin position="2"/>
        <end position="102"/>
    </location>
</feature>
<dbReference type="InterPro" id="IPR011333">
    <property type="entry name" value="SKP1/BTB/POZ_sf"/>
</dbReference>
<keyword evidence="11" id="KW-0407">Ion channel</keyword>
<keyword evidence="10 12" id="KW-0472">Membrane</keyword>
<evidence type="ECO:0000313" key="17">
    <source>
        <dbReference type="WBParaSite" id="ACOC_0000238501-mRNA-1"/>
    </source>
</evidence>
<keyword evidence="4 12" id="KW-0812">Transmembrane</keyword>
<dbReference type="Proteomes" id="UP000267027">
    <property type="component" value="Unassembled WGS sequence"/>
</dbReference>
<dbReference type="InterPro" id="IPR005821">
    <property type="entry name" value="Ion_trans_dom"/>
</dbReference>
<dbReference type="WBParaSite" id="ACOC_0000238501-mRNA-1">
    <property type="protein sequence ID" value="ACOC_0000238501-mRNA-1"/>
    <property type="gene ID" value="ACOC_0000238501"/>
</dbReference>
<evidence type="ECO:0000313" key="15">
    <source>
        <dbReference type="EMBL" id="VDM53971.1"/>
    </source>
</evidence>
<evidence type="ECO:0000256" key="4">
    <source>
        <dbReference type="ARBA" id="ARBA00022692"/>
    </source>
</evidence>
<reference evidence="15 16" key="2">
    <citation type="submission" date="2018-11" db="EMBL/GenBank/DDBJ databases">
        <authorList>
            <consortium name="Pathogen Informatics"/>
        </authorList>
    </citation>
    <scope>NUCLEOTIDE SEQUENCE [LARGE SCALE GENOMIC DNA]</scope>
    <source>
        <strain evidence="15 16">Costa Rica</strain>
    </source>
</reference>
<dbReference type="InterPro" id="IPR003131">
    <property type="entry name" value="T1-type_BTB"/>
</dbReference>
<dbReference type="SUPFAM" id="SSF54695">
    <property type="entry name" value="POZ domain"/>
    <property type="match status" value="1"/>
</dbReference>
<dbReference type="PANTHER" id="PTHR11537:SF262">
    <property type="entry name" value="BTB DOMAIN-CONTAINING PROTEIN"/>
    <property type="match status" value="1"/>
</dbReference>
<keyword evidence="3" id="KW-0633">Potassium transport</keyword>
<dbReference type="InterPro" id="IPR027359">
    <property type="entry name" value="Volt_channel_dom_sf"/>
</dbReference>
<evidence type="ECO:0000256" key="12">
    <source>
        <dbReference type="SAM" id="Phobius"/>
    </source>
</evidence>
<dbReference type="Pfam" id="PF00520">
    <property type="entry name" value="Ion_trans"/>
    <property type="match status" value="1"/>
</dbReference>
<evidence type="ECO:0000256" key="7">
    <source>
        <dbReference type="ARBA" id="ARBA00022958"/>
    </source>
</evidence>
<dbReference type="GO" id="GO:0001508">
    <property type="term" value="P:action potential"/>
    <property type="evidence" value="ECO:0007669"/>
    <property type="project" value="TreeGrafter"/>
</dbReference>
<keyword evidence="9" id="KW-0406">Ion transport</keyword>
<evidence type="ECO:0000256" key="3">
    <source>
        <dbReference type="ARBA" id="ARBA00022538"/>
    </source>
</evidence>
<dbReference type="PRINTS" id="PR00169">
    <property type="entry name" value="KCHANNEL"/>
</dbReference>
<dbReference type="PRINTS" id="PR01498">
    <property type="entry name" value="SHAWCHANNEL"/>
</dbReference>
<dbReference type="STRING" id="334426.A0A158PES8"/>
<dbReference type="CDD" id="cd18317">
    <property type="entry name" value="BTB_POZ_Kv"/>
    <property type="match status" value="1"/>
</dbReference>
<keyword evidence="6" id="KW-0851">Voltage-gated channel</keyword>
<dbReference type="GO" id="GO:0008076">
    <property type="term" value="C:voltage-gated potassium channel complex"/>
    <property type="evidence" value="ECO:0007669"/>
    <property type="project" value="InterPro"/>
</dbReference>
<proteinExistence type="predicted"/>
<dbReference type="GO" id="GO:0051260">
    <property type="term" value="P:protein homooligomerization"/>
    <property type="evidence" value="ECO:0007669"/>
    <property type="project" value="InterPro"/>
</dbReference>
<sequence length="226" mass="26332">MLKLNIGGMPFRIRMASLFSRTEEEKLVMFALMDHEMRIRSCDAFIIQDAGEYYFERSSMLFDSVFKYYVTGQLHRPLDVCYQEFSNELGYWKIPESLLSTCCLRGPNKLFKCTKNYELSLSPRHEVAVFCLVHFSIQPPVDNPKIIWESHPIFGYIETFCIIWFTFEFVLRLAVTPSRQKFLAGAMNIVDMTAIVPFYLELGLAIFGIDVTSLNDIKGWYFTLMP</sequence>
<dbReference type="Gene3D" id="1.20.120.350">
    <property type="entry name" value="Voltage-gated potassium channels. Chain C"/>
    <property type="match status" value="1"/>
</dbReference>
<keyword evidence="7" id="KW-0630">Potassium</keyword>
<dbReference type="OrthoDB" id="296522at2759"/>
<evidence type="ECO:0000313" key="16">
    <source>
        <dbReference type="Proteomes" id="UP000267027"/>
    </source>
</evidence>